<name>A0ABS3B739_9XANT</name>
<evidence type="ECO:0000313" key="3">
    <source>
        <dbReference type="Proteomes" id="UP000695802"/>
    </source>
</evidence>
<evidence type="ECO:0000313" key="2">
    <source>
        <dbReference type="EMBL" id="MBN6104087.1"/>
    </source>
</evidence>
<dbReference type="EMBL" id="JAFIWB010000025">
    <property type="protein sequence ID" value="MBN6104087.1"/>
    <property type="molecule type" value="Genomic_DNA"/>
</dbReference>
<gene>
    <name evidence="2" type="ORF">JR064_18140</name>
</gene>
<dbReference type="Proteomes" id="UP000695802">
    <property type="component" value="Unassembled WGS sequence"/>
</dbReference>
<proteinExistence type="predicted"/>
<feature type="region of interest" description="Disordered" evidence="1">
    <location>
        <begin position="68"/>
        <end position="110"/>
    </location>
</feature>
<comment type="caution">
    <text evidence="2">The sequence shown here is derived from an EMBL/GenBank/DDBJ whole genome shotgun (WGS) entry which is preliminary data.</text>
</comment>
<organism evidence="2 3">
    <name type="scientific">Xanthomonas bonasiae</name>
    <dbReference type="NCBI Taxonomy" id="2810351"/>
    <lineage>
        <taxon>Bacteria</taxon>
        <taxon>Pseudomonadati</taxon>
        <taxon>Pseudomonadota</taxon>
        <taxon>Gammaproteobacteria</taxon>
        <taxon>Lysobacterales</taxon>
        <taxon>Lysobacteraceae</taxon>
        <taxon>Xanthomonas</taxon>
    </lineage>
</organism>
<evidence type="ECO:0000256" key="1">
    <source>
        <dbReference type="SAM" id="MobiDB-lite"/>
    </source>
</evidence>
<feature type="compositionally biased region" description="Low complexity" evidence="1">
    <location>
        <begin position="71"/>
        <end position="98"/>
    </location>
</feature>
<protein>
    <recommendedName>
        <fullName evidence="4">Proline-rich protein</fullName>
    </recommendedName>
</protein>
<reference evidence="2 3" key="1">
    <citation type="submission" date="2021-02" db="EMBL/GenBank/DDBJ databases">
        <title>Taxonomically Unique Crown Gall-Associated Xanthomonas Stains Have Deficiency in Virulence Repertories.</title>
        <authorList>
            <person name="Mafakheri H."/>
            <person name="Taghavi S.M."/>
            <person name="Dimkic I."/>
            <person name="Nemanja K."/>
            <person name="Osdaghi E."/>
        </authorList>
    </citation>
    <scope>NUCLEOTIDE SEQUENCE [LARGE SCALE GENOMIC DNA]</scope>
    <source>
        <strain evidence="2 3">FX4</strain>
    </source>
</reference>
<accession>A0ABS3B739</accession>
<sequence length="186" mass="19663">MSESYAKTDAGRQEIADRARRLPAQLRSILLVVDGHKDDSALQQIVAGLHAPEDALAQLQQMGLIARGGDASASPAPATSSSISPSSTPPAAATSAGAIHPLASPGDAPVSHEAAQRYSRLYDAMSEAVRKYLGLKGYFMQLRIERCSDAAALEALLPEFTAALGKAKSPALAARWLQDTLDDERR</sequence>
<dbReference type="RefSeq" id="WP_206230660.1">
    <property type="nucleotide sequence ID" value="NZ_JAFIWB010000025.1"/>
</dbReference>
<keyword evidence="3" id="KW-1185">Reference proteome</keyword>
<evidence type="ECO:0008006" key="4">
    <source>
        <dbReference type="Google" id="ProtNLM"/>
    </source>
</evidence>